<sequence length="117" mass="13211">MWHALRASKPFIKYNYTPLATKHLILTMMLDIGNLKPKLKPPTPDQCGLEAVNNCCNRYGNRMKSNRLKYFIVHIAFVPGLRDREAGKSGPGPKLETGPGVEIEYGTRIRIKIVTET</sequence>
<keyword evidence="2" id="KW-1185">Reference proteome</keyword>
<comment type="caution">
    <text evidence="1">The sequence shown here is derived from an EMBL/GenBank/DDBJ whole genome shotgun (WGS) entry which is preliminary data.</text>
</comment>
<dbReference type="AlphaFoldDB" id="A0A4C1V761"/>
<reference evidence="1 2" key="1">
    <citation type="journal article" date="2019" name="Commun. Biol.">
        <title>The bagworm genome reveals a unique fibroin gene that provides high tensile strength.</title>
        <authorList>
            <person name="Kono N."/>
            <person name="Nakamura H."/>
            <person name="Ohtoshi R."/>
            <person name="Tomita M."/>
            <person name="Numata K."/>
            <person name="Arakawa K."/>
        </authorList>
    </citation>
    <scope>NUCLEOTIDE SEQUENCE [LARGE SCALE GENOMIC DNA]</scope>
</reference>
<gene>
    <name evidence="1" type="ORF">EVAR_28261_1</name>
</gene>
<evidence type="ECO:0000313" key="1">
    <source>
        <dbReference type="EMBL" id="GBP34127.1"/>
    </source>
</evidence>
<name>A0A4C1V761_EUMVA</name>
<dbReference type="EMBL" id="BGZK01000284">
    <property type="protein sequence ID" value="GBP34127.1"/>
    <property type="molecule type" value="Genomic_DNA"/>
</dbReference>
<dbReference type="Proteomes" id="UP000299102">
    <property type="component" value="Unassembled WGS sequence"/>
</dbReference>
<proteinExistence type="predicted"/>
<evidence type="ECO:0000313" key="2">
    <source>
        <dbReference type="Proteomes" id="UP000299102"/>
    </source>
</evidence>
<organism evidence="1 2">
    <name type="scientific">Eumeta variegata</name>
    <name type="common">Bagworm moth</name>
    <name type="synonym">Eumeta japonica</name>
    <dbReference type="NCBI Taxonomy" id="151549"/>
    <lineage>
        <taxon>Eukaryota</taxon>
        <taxon>Metazoa</taxon>
        <taxon>Ecdysozoa</taxon>
        <taxon>Arthropoda</taxon>
        <taxon>Hexapoda</taxon>
        <taxon>Insecta</taxon>
        <taxon>Pterygota</taxon>
        <taxon>Neoptera</taxon>
        <taxon>Endopterygota</taxon>
        <taxon>Lepidoptera</taxon>
        <taxon>Glossata</taxon>
        <taxon>Ditrysia</taxon>
        <taxon>Tineoidea</taxon>
        <taxon>Psychidae</taxon>
        <taxon>Oiketicinae</taxon>
        <taxon>Eumeta</taxon>
    </lineage>
</organism>
<protein>
    <submittedName>
        <fullName evidence="1">Uncharacterized protein</fullName>
    </submittedName>
</protein>
<accession>A0A4C1V761</accession>